<evidence type="ECO:0000256" key="5">
    <source>
        <dbReference type="SAM" id="MobiDB-lite"/>
    </source>
</evidence>
<dbReference type="KEGG" id="aten:116297656"/>
<reference evidence="9" key="1">
    <citation type="submission" date="2025-08" db="UniProtKB">
        <authorList>
            <consortium name="RefSeq"/>
        </authorList>
    </citation>
    <scope>IDENTIFICATION</scope>
    <source>
        <tissue evidence="9">Tentacle</tissue>
    </source>
</reference>
<feature type="transmembrane region" description="Helical" evidence="6">
    <location>
        <begin position="295"/>
        <end position="317"/>
    </location>
</feature>
<feature type="region of interest" description="Disordered" evidence="5">
    <location>
        <begin position="376"/>
        <end position="483"/>
    </location>
</feature>
<dbReference type="Proteomes" id="UP000515163">
    <property type="component" value="Unplaced"/>
</dbReference>
<feature type="compositionally biased region" description="Low complexity" evidence="5">
    <location>
        <begin position="234"/>
        <end position="250"/>
    </location>
</feature>
<evidence type="ECO:0000256" key="3">
    <source>
        <dbReference type="ARBA" id="ARBA00022989"/>
    </source>
</evidence>
<evidence type="ECO:0000313" key="9">
    <source>
        <dbReference type="RefSeq" id="XP_031561777.1"/>
    </source>
</evidence>
<keyword evidence="8" id="KW-1185">Reference proteome</keyword>
<dbReference type="InParanoid" id="A0A6P8I9G9"/>
<dbReference type="PANTHER" id="PTHR15549">
    <property type="entry name" value="PAIRED IMMUNOGLOBULIN-LIKE TYPE 2 RECEPTOR"/>
    <property type="match status" value="1"/>
</dbReference>
<dbReference type="OrthoDB" id="10311032at2759"/>
<accession>A0A6P8I9G9</accession>
<evidence type="ECO:0000256" key="1">
    <source>
        <dbReference type="ARBA" id="ARBA00004167"/>
    </source>
</evidence>
<evidence type="ECO:0000256" key="7">
    <source>
        <dbReference type="SAM" id="SignalP"/>
    </source>
</evidence>
<keyword evidence="7" id="KW-0732">Signal</keyword>
<sequence>MSILVYGAILCLLSCPFVLSNSVLNRVVVIRHPGNPSSADAFSNPGCHSSYCAEQGTHCYTGECCKCQCPNNNANYIVNKWICVSRDELNQLNSTKCKYSIRKPSEPLLAHPLTEEMVQKVSFADTEDHRTLIPCNTRVQVSWEYRDAFGEWKEGEGNIFTVEDYIKGGPFRDQRVIKALKWTGKLKTDYAGLLIRFFFKCEGDIQGCALAKISGQHTYDTSRISTVRPPPTTPTTTQSPTTTAESPPTTEGFPMTTEIPPTTRNQESTQLPDQNTNAYQKAKEQASDKGNASAIFGPVLGILGFICLIGVLCVVVAKYRKRKRKEKGHEPNSVATLEEYQDPIYADINKGDFENPVYCDSALNPANIKAHLGPLPNIPGSESTYEPLNSLTRKCPDYDNPVVNGVKPEVDYDNPPVTGGKGNTGDYDNPPVKDAMNNTGDYDNPPVKGAAETNEDYDNPPVKNNYDAPPTDNSQSESEDTFL</sequence>
<dbReference type="GO" id="GO:0071944">
    <property type="term" value="C:cell periphery"/>
    <property type="evidence" value="ECO:0007669"/>
    <property type="project" value="UniProtKB-ARBA"/>
</dbReference>
<dbReference type="AlphaFoldDB" id="A0A6P8I9G9"/>
<keyword evidence="4 6" id="KW-0472">Membrane</keyword>
<name>A0A6P8I9G9_ACTTE</name>
<gene>
    <name evidence="9" type="primary">LOC116297656</name>
</gene>
<dbReference type="GO" id="GO:0016020">
    <property type="term" value="C:membrane"/>
    <property type="evidence" value="ECO:0007669"/>
    <property type="project" value="UniProtKB-SubCell"/>
</dbReference>
<dbReference type="RefSeq" id="XP_031561777.1">
    <property type="nucleotide sequence ID" value="XM_031705917.1"/>
</dbReference>
<feature type="signal peptide" evidence="7">
    <location>
        <begin position="1"/>
        <end position="20"/>
    </location>
</feature>
<dbReference type="GeneID" id="116297656"/>
<proteinExistence type="predicted"/>
<evidence type="ECO:0000313" key="8">
    <source>
        <dbReference type="Proteomes" id="UP000515163"/>
    </source>
</evidence>
<evidence type="ECO:0000256" key="4">
    <source>
        <dbReference type="ARBA" id="ARBA00023136"/>
    </source>
</evidence>
<keyword evidence="3 6" id="KW-1133">Transmembrane helix</keyword>
<feature type="compositionally biased region" description="Polar residues" evidence="5">
    <location>
        <begin position="259"/>
        <end position="279"/>
    </location>
</feature>
<protein>
    <submittedName>
        <fullName evidence="9">Uncharacterized skeletal organic matrix protein 3-like</fullName>
    </submittedName>
</protein>
<evidence type="ECO:0000256" key="2">
    <source>
        <dbReference type="ARBA" id="ARBA00022692"/>
    </source>
</evidence>
<comment type="subcellular location">
    <subcellularLocation>
        <location evidence="1">Membrane</location>
        <topology evidence="1">Single-pass membrane protein</topology>
    </subcellularLocation>
</comment>
<feature type="region of interest" description="Disordered" evidence="5">
    <location>
        <begin position="220"/>
        <end position="285"/>
    </location>
</feature>
<organism evidence="8 9">
    <name type="scientific">Actinia tenebrosa</name>
    <name type="common">Australian red waratah sea anemone</name>
    <dbReference type="NCBI Taxonomy" id="6105"/>
    <lineage>
        <taxon>Eukaryota</taxon>
        <taxon>Metazoa</taxon>
        <taxon>Cnidaria</taxon>
        <taxon>Anthozoa</taxon>
        <taxon>Hexacorallia</taxon>
        <taxon>Actiniaria</taxon>
        <taxon>Actiniidae</taxon>
        <taxon>Actinia</taxon>
    </lineage>
</organism>
<feature type="compositionally biased region" description="Polar residues" evidence="5">
    <location>
        <begin position="380"/>
        <end position="392"/>
    </location>
</feature>
<evidence type="ECO:0000256" key="6">
    <source>
        <dbReference type="SAM" id="Phobius"/>
    </source>
</evidence>
<keyword evidence="2 6" id="KW-0812">Transmembrane</keyword>
<dbReference type="InterPro" id="IPR051694">
    <property type="entry name" value="Immunoregulatory_rcpt-like"/>
</dbReference>
<feature type="chain" id="PRO_5028111107" evidence="7">
    <location>
        <begin position="21"/>
        <end position="483"/>
    </location>
</feature>